<evidence type="ECO:0000256" key="5">
    <source>
        <dbReference type="ARBA" id="ARBA00022670"/>
    </source>
</evidence>
<dbReference type="Pfam" id="PF01694">
    <property type="entry name" value="Rhomboid"/>
    <property type="match status" value="1"/>
</dbReference>
<feature type="transmembrane region" description="Helical" evidence="11">
    <location>
        <begin position="28"/>
        <end position="47"/>
    </location>
</feature>
<feature type="compositionally biased region" description="Acidic residues" evidence="10">
    <location>
        <begin position="329"/>
        <end position="339"/>
    </location>
</feature>
<evidence type="ECO:0000259" key="12">
    <source>
        <dbReference type="Pfam" id="PF01694"/>
    </source>
</evidence>
<keyword evidence="8 11" id="KW-1133">Transmembrane helix</keyword>
<keyword evidence="6 11" id="KW-0812">Transmembrane</keyword>
<feature type="transmembrane region" description="Helical" evidence="11">
    <location>
        <begin position="193"/>
        <end position="211"/>
    </location>
</feature>
<evidence type="ECO:0000256" key="8">
    <source>
        <dbReference type="ARBA" id="ARBA00022989"/>
    </source>
</evidence>
<sequence length="359" mass="37689">MPHSLITRANAALRSGIASYRQLPPTTMLVIGLVLAIELVSLIFSGLPESACLSARGYLASPLLGIVRLFSNHFVHVGVLHVILNSLTWPVFAVPAETALGTAQFAHVVLVLAAVDSALYVILGLFLGLFVDGFGTACSAGLSTLIFSFLTIEACQSRGIFETLHIGTFQIPGPAFPAIIFGISSMIFPTASFVGHLSGLLGGYLFAFKILDRLLLPARILNTLENGRLFAQVSRWQTFVPHPAALSLPTHSRDLPGSSNFSLSNPFGRPISARYAPVNNPIGGGGATSEIGTEDASSNNGDNDPLMWDEDEIIVEGNAHGPADTLIDVPEDDDEDDGGAGDGGGENTDAADLLGAQKA</sequence>
<dbReference type="InterPro" id="IPR035952">
    <property type="entry name" value="Rhomboid-like_sf"/>
</dbReference>
<dbReference type="PANTHER" id="PTHR43066">
    <property type="entry name" value="RHOMBOID-RELATED PROTEIN"/>
    <property type="match status" value="1"/>
</dbReference>
<evidence type="ECO:0000256" key="6">
    <source>
        <dbReference type="ARBA" id="ARBA00022692"/>
    </source>
</evidence>
<keyword evidence="9 11" id="KW-0472">Membrane</keyword>
<evidence type="ECO:0000313" key="13">
    <source>
        <dbReference type="EMBL" id="KAJ3175435.1"/>
    </source>
</evidence>
<proteinExistence type="inferred from homology"/>
<dbReference type="GO" id="GO:0004252">
    <property type="term" value="F:serine-type endopeptidase activity"/>
    <property type="evidence" value="ECO:0007669"/>
    <property type="project" value="InterPro"/>
</dbReference>
<feature type="region of interest" description="Disordered" evidence="10">
    <location>
        <begin position="278"/>
        <end position="359"/>
    </location>
</feature>
<comment type="subcellular location">
    <subcellularLocation>
        <location evidence="2">Membrane</location>
        <topology evidence="2">Multi-pass membrane protein</topology>
    </subcellularLocation>
</comment>
<dbReference type="Gene3D" id="1.20.1540.10">
    <property type="entry name" value="Rhomboid-like"/>
    <property type="match status" value="1"/>
</dbReference>
<comment type="catalytic activity">
    <reaction evidence="1">
        <text>Cleaves type-1 transmembrane domains using a catalytic dyad composed of serine and histidine that are contributed by different transmembrane domains.</text>
        <dbReference type="EC" id="3.4.21.105"/>
    </reaction>
</comment>
<organism evidence="13 14">
    <name type="scientific">Geranomyces variabilis</name>
    <dbReference type="NCBI Taxonomy" id="109894"/>
    <lineage>
        <taxon>Eukaryota</taxon>
        <taxon>Fungi</taxon>
        <taxon>Fungi incertae sedis</taxon>
        <taxon>Chytridiomycota</taxon>
        <taxon>Chytridiomycota incertae sedis</taxon>
        <taxon>Chytridiomycetes</taxon>
        <taxon>Spizellomycetales</taxon>
        <taxon>Powellomycetaceae</taxon>
        <taxon>Geranomyces</taxon>
    </lineage>
</organism>
<dbReference type="Proteomes" id="UP001212152">
    <property type="component" value="Unassembled WGS sequence"/>
</dbReference>
<feature type="domain" description="Peptidase S54 rhomboid" evidence="12">
    <location>
        <begin position="67"/>
        <end position="211"/>
    </location>
</feature>
<feature type="transmembrane region" description="Helical" evidence="11">
    <location>
        <begin position="105"/>
        <end position="127"/>
    </location>
</feature>
<dbReference type="AlphaFoldDB" id="A0AAD5TI62"/>
<dbReference type="SUPFAM" id="SSF144091">
    <property type="entry name" value="Rhomboid-like"/>
    <property type="match status" value="1"/>
</dbReference>
<dbReference type="GO" id="GO:0006508">
    <property type="term" value="P:proteolysis"/>
    <property type="evidence" value="ECO:0007669"/>
    <property type="project" value="UniProtKB-KW"/>
</dbReference>
<reference evidence="13" key="1">
    <citation type="submission" date="2020-05" db="EMBL/GenBank/DDBJ databases">
        <title>Phylogenomic resolution of chytrid fungi.</title>
        <authorList>
            <person name="Stajich J.E."/>
            <person name="Amses K."/>
            <person name="Simmons R."/>
            <person name="Seto K."/>
            <person name="Myers J."/>
            <person name="Bonds A."/>
            <person name="Quandt C.A."/>
            <person name="Barry K."/>
            <person name="Liu P."/>
            <person name="Grigoriev I."/>
            <person name="Longcore J.E."/>
            <person name="James T.Y."/>
        </authorList>
    </citation>
    <scope>NUCLEOTIDE SEQUENCE</scope>
    <source>
        <strain evidence="13">JEL0379</strain>
    </source>
</reference>
<protein>
    <recommendedName>
        <fullName evidence="4">rhomboid protease</fullName>
        <ecNumber evidence="4">3.4.21.105</ecNumber>
    </recommendedName>
</protein>
<keyword evidence="14" id="KW-1185">Reference proteome</keyword>
<evidence type="ECO:0000256" key="3">
    <source>
        <dbReference type="ARBA" id="ARBA00009045"/>
    </source>
</evidence>
<evidence type="ECO:0000256" key="11">
    <source>
        <dbReference type="SAM" id="Phobius"/>
    </source>
</evidence>
<accession>A0AAD5TI62</accession>
<evidence type="ECO:0000256" key="7">
    <source>
        <dbReference type="ARBA" id="ARBA00022801"/>
    </source>
</evidence>
<dbReference type="InterPro" id="IPR022764">
    <property type="entry name" value="Peptidase_S54_rhomboid_dom"/>
</dbReference>
<evidence type="ECO:0000256" key="9">
    <source>
        <dbReference type="ARBA" id="ARBA00023136"/>
    </source>
</evidence>
<evidence type="ECO:0000256" key="2">
    <source>
        <dbReference type="ARBA" id="ARBA00004141"/>
    </source>
</evidence>
<keyword evidence="5" id="KW-0645">Protease</keyword>
<gene>
    <name evidence="13" type="ORF">HDU87_006255</name>
</gene>
<dbReference type="EMBL" id="JADGJQ010000052">
    <property type="protein sequence ID" value="KAJ3175435.1"/>
    <property type="molecule type" value="Genomic_DNA"/>
</dbReference>
<evidence type="ECO:0000313" key="14">
    <source>
        <dbReference type="Proteomes" id="UP001212152"/>
    </source>
</evidence>
<evidence type="ECO:0000256" key="10">
    <source>
        <dbReference type="SAM" id="MobiDB-lite"/>
    </source>
</evidence>
<name>A0AAD5TI62_9FUNG</name>
<dbReference type="EC" id="3.4.21.105" evidence="4"/>
<keyword evidence="7" id="KW-0378">Hydrolase</keyword>
<evidence type="ECO:0000256" key="4">
    <source>
        <dbReference type="ARBA" id="ARBA00013039"/>
    </source>
</evidence>
<comment type="caution">
    <text evidence="13">The sequence shown here is derived from an EMBL/GenBank/DDBJ whole genome shotgun (WGS) entry which is preliminary data.</text>
</comment>
<dbReference type="GO" id="GO:0016020">
    <property type="term" value="C:membrane"/>
    <property type="evidence" value="ECO:0007669"/>
    <property type="project" value="UniProtKB-SubCell"/>
</dbReference>
<evidence type="ECO:0000256" key="1">
    <source>
        <dbReference type="ARBA" id="ARBA00000156"/>
    </source>
</evidence>
<dbReference type="PANTHER" id="PTHR43066:SF1">
    <property type="entry name" value="RHOMBOID PROTEIN 2"/>
    <property type="match status" value="1"/>
</dbReference>
<comment type="similarity">
    <text evidence="3">Belongs to the peptidase S54 family.</text>
</comment>